<feature type="transmembrane region" description="Helical" evidence="11">
    <location>
        <begin position="226"/>
        <end position="253"/>
    </location>
</feature>
<dbReference type="CDD" id="cd06366">
    <property type="entry name" value="PBP1_GABAb_receptor"/>
    <property type="match status" value="1"/>
</dbReference>
<feature type="transmembrane region" description="Helical" evidence="11">
    <location>
        <begin position="265"/>
        <end position="284"/>
    </location>
</feature>
<keyword evidence="7" id="KW-0325">Glycoprotein</keyword>
<dbReference type="PRINTS" id="PR01176">
    <property type="entry name" value="GABABRECEPTR"/>
</dbReference>
<evidence type="ECO:0000256" key="8">
    <source>
        <dbReference type="ARBA" id="ARBA00023224"/>
    </source>
</evidence>
<organism evidence="13 14">
    <name type="scientific">Tegillarca granosa</name>
    <name type="common">Malaysian cockle</name>
    <name type="synonym">Anadara granosa</name>
    <dbReference type="NCBI Taxonomy" id="220873"/>
    <lineage>
        <taxon>Eukaryota</taxon>
        <taxon>Metazoa</taxon>
        <taxon>Spiralia</taxon>
        <taxon>Lophotrochozoa</taxon>
        <taxon>Mollusca</taxon>
        <taxon>Bivalvia</taxon>
        <taxon>Autobranchia</taxon>
        <taxon>Pteriomorphia</taxon>
        <taxon>Arcoida</taxon>
        <taxon>Arcoidea</taxon>
        <taxon>Arcidae</taxon>
        <taxon>Tegillarca</taxon>
    </lineage>
</organism>
<dbReference type="PROSITE" id="PS50259">
    <property type="entry name" value="G_PROTEIN_RECEP_F3_4"/>
    <property type="match status" value="1"/>
</dbReference>
<evidence type="ECO:0000256" key="9">
    <source>
        <dbReference type="SAM" id="Coils"/>
    </source>
</evidence>
<feature type="transmembrane region" description="Helical" evidence="11">
    <location>
        <begin position="304"/>
        <end position="323"/>
    </location>
</feature>
<dbReference type="InterPro" id="IPR017978">
    <property type="entry name" value="GPCR_3_C"/>
</dbReference>
<feature type="domain" description="G-protein coupled receptors family 3 profile" evidence="12">
    <location>
        <begin position="235"/>
        <end position="511"/>
    </location>
</feature>
<evidence type="ECO:0000256" key="4">
    <source>
        <dbReference type="ARBA" id="ARBA00023040"/>
    </source>
</evidence>
<feature type="transmembrane region" description="Helical" evidence="11">
    <location>
        <begin position="444"/>
        <end position="461"/>
    </location>
</feature>
<feature type="transmembrane region" description="Helical" evidence="11">
    <location>
        <begin position="344"/>
        <end position="365"/>
    </location>
</feature>
<dbReference type="Gene3D" id="3.40.50.2300">
    <property type="match status" value="2"/>
</dbReference>
<dbReference type="PRINTS" id="PR01177">
    <property type="entry name" value="GABAB1RECPTR"/>
</dbReference>
<reference evidence="13 14" key="1">
    <citation type="submission" date="2022-12" db="EMBL/GenBank/DDBJ databases">
        <title>Chromosome-level genome of Tegillarca granosa.</title>
        <authorList>
            <person name="Kim J."/>
        </authorList>
    </citation>
    <scope>NUCLEOTIDE SEQUENCE [LARGE SCALE GENOMIC DNA]</scope>
    <source>
        <strain evidence="13">Teg-2019</strain>
        <tissue evidence="13">Adductor muscle</tissue>
    </source>
</reference>
<dbReference type="PANTHER" id="PTHR10519">
    <property type="entry name" value="GABA-B RECEPTOR"/>
    <property type="match status" value="1"/>
</dbReference>
<protein>
    <recommendedName>
        <fullName evidence="12">G-protein coupled receptors family 3 profile domain-containing protein</fullName>
    </recommendedName>
</protein>
<keyword evidence="5 11" id="KW-0472">Membrane</keyword>
<evidence type="ECO:0000256" key="7">
    <source>
        <dbReference type="ARBA" id="ARBA00023180"/>
    </source>
</evidence>
<dbReference type="PANTHER" id="PTHR10519:SF77">
    <property type="entry name" value="GAMMA-AMINOBUTYRIC ACID TYPE B RECEPTOR SUBUNIT 1"/>
    <property type="match status" value="1"/>
</dbReference>
<proteinExistence type="predicted"/>
<name>A0ABQ9E583_TEGGR</name>
<dbReference type="InterPro" id="IPR001828">
    <property type="entry name" value="ANF_lig-bd_rcpt"/>
</dbReference>
<dbReference type="InterPro" id="IPR002456">
    <property type="entry name" value="GPCR_3_GABA_rcpt_B1"/>
</dbReference>
<feature type="transmembrane region" description="Helical" evidence="11">
    <location>
        <begin position="467"/>
        <end position="489"/>
    </location>
</feature>
<evidence type="ECO:0000256" key="10">
    <source>
        <dbReference type="SAM" id="MobiDB-lite"/>
    </source>
</evidence>
<evidence type="ECO:0000259" key="12">
    <source>
        <dbReference type="PROSITE" id="PS50259"/>
    </source>
</evidence>
<dbReference type="SUPFAM" id="SSF53822">
    <property type="entry name" value="Periplasmic binding protein-like I"/>
    <property type="match status" value="1"/>
</dbReference>
<dbReference type="Proteomes" id="UP001217089">
    <property type="component" value="Unassembled WGS sequence"/>
</dbReference>
<keyword evidence="4" id="KW-0297">G-protein coupled receptor</keyword>
<keyword evidence="6" id="KW-0675">Receptor</keyword>
<sequence length="638" mass="72891">MFYDNMARKVFCEAYKEKLYGKKYVWIIIGWYPDNWYRQQDSKVNCTAQQLKEALEGHLTTEAIQLHQENTQTVSGMTSKTFLERLNKNLNYSDTSQITGYPEAPLAYDAVWAMALALNRTANKLEQNGLHLEDFNYYRKDIKSEMYSAMNDTKFLGVSGNVAFSSQGDRITWTQIEQMINGTYVKLGYYDDATDNLTWIREEKWIGGAPPPDHTLMVPFPRVISLGLFFAMCSFAALGISLGIFCIGFNFVNRRRRCISHSQPGINNITVFGCILCFLSIFLLGLDVRFVTPEIYPLICQFRAWLLSLGFTFGYGGMFSKIWTVHRLTTANKKDKKAVKKLELYTVLSVILVIDIGVLTTWQVLDPLYRELTIFDPEDPIDTDKDIKLEPQLEHCASKNMSIWLGVIYGYKGILLLFGIFLAYETRSVKLKQVNDSRFVGMSIYNVVVLCVITAPITLIISNQQDASFAFVALAILLCSFLSMGLIFVPKMVEIYRSPTKNNLEVRALSESLASKEEEERHQKLLTENEELKTQIAEMEEKIKELNSRLERKMKQRVQLSAQGTDQSNCVSQTSNHHQNDILTEKSHDISWSPDIESHDRTKRQLTVLNLVVPDPSTDSGFAKSSKFSNSEQDLEYL</sequence>
<accession>A0ABQ9E583</accession>
<evidence type="ECO:0000256" key="3">
    <source>
        <dbReference type="ARBA" id="ARBA00022989"/>
    </source>
</evidence>
<keyword evidence="14" id="KW-1185">Reference proteome</keyword>
<comment type="subcellular location">
    <subcellularLocation>
        <location evidence="1">Membrane</location>
        <topology evidence="1">Multi-pass membrane protein</topology>
    </subcellularLocation>
</comment>
<gene>
    <name evidence="13" type="ORF">KUTeg_022092</name>
</gene>
<dbReference type="CDD" id="cd15291">
    <property type="entry name" value="7tmC_GABA-B-R1"/>
    <property type="match status" value="1"/>
</dbReference>
<evidence type="ECO:0000256" key="11">
    <source>
        <dbReference type="SAM" id="Phobius"/>
    </source>
</evidence>
<keyword evidence="2 11" id="KW-0812">Transmembrane</keyword>
<evidence type="ECO:0000256" key="5">
    <source>
        <dbReference type="ARBA" id="ARBA00023136"/>
    </source>
</evidence>
<evidence type="ECO:0000313" key="13">
    <source>
        <dbReference type="EMBL" id="KAJ8300573.1"/>
    </source>
</evidence>
<evidence type="ECO:0000256" key="2">
    <source>
        <dbReference type="ARBA" id="ARBA00022692"/>
    </source>
</evidence>
<evidence type="ECO:0000256" key="6">
    <source>
        <dbReference type="ARBA" id="ARBA00023170"/>
    </source>
</evidence>
<evidence type="ECO:0000256" key="1">
    <source>
        <dbReference type="ARBA" id="ARBA00004141"/>
    </source>
</evidence>
<feature type="region of interest" description="Disordered" evidence="10">
    <location>
        <begin position="613"/>
        <end position="638"/>
    </location>
</feature>
<evidence type="ECO:0000313" key="14">
    <source>
        <dbReference type="Proteomes" id="UP001217089"/>
    </source>
</evidence>
<dbReference type="InterPro" id="IPR028082">
    <property type="entry name" value="Peripla_BP_I"/>
</dbReference>
<comment type="caution">
    <text evidence="13">The sequence shown here is derived from an EMBL/GenBank/DDBJ whole genome shotgun (WGS) entry which is preliminary data.</text>
</comment>
<keyword evidence="3 11" id="KW-1133">Transmembrane helix</keyword>
<keyword evidence="9" id="KW-0175">Coiled coil</keyword>
<dbReference type="Pfam" id="PF01094">
    <property type="entry name" value="ANF_receptor"/>
    <property type="match status" value="1"/>
</dbReference>
<keyword evidence="8" id="KW-0807">Transducer</keyword>
<dbReference type="InterPro" id="IPR002455">
    <property type="entry name" value="GPCR3_GABA-B"/>
</dbReference>
<feature type="coiled-coil region" evidence="9">
    <location>
        <begin position="515"/>
        <end position="563"/>
    </location>
</feature>
<dbReference type="EMBL" id="JARBDR010000919">
    <property type="protein sequence ID" value="KAJ8300573.1"/>
    <property type="molecule type" value="Genomic_DNA"/>
</dbReference>
<dbReference type="Pfam" id="PF00003">
    <property type="entry name" value="7tm_3"/>
    <property type="match status" value="1"/>
</dbReference>
<feature type="transmembrane region" description="Helical" evidence="11">
    <location>
        <begin position="403"/>
        <end position="424"/>
    </location>
</feature>